<reference evidence="1" key="1">
    <citation type="journal article" date="2017" name="Nature">
        <title>The sunflower genome provides insights into oil metabolism, flowering and Asterid evolution.</title>
        <authorList>
            <person name="Badouin H."/>
            <person name="Gouzy J."/>
            <person name="Grassa C.J."/>
            <person name="Murat F."/>
            <person name="Staton S.E."/>
            <person name="Cottret L."/>
            <person name="Lelandais-Briere C."/>
            <person name="Owens G.L."/>
            <person name="Carrere S."/>
            <person name="Mayjonade B."/>
            <person name="Legrand L."/>
            <person name="Gill N."/>
            <person name="Kane N.C."/>
            <person name="Bowers J.E."/>
            <person name="Hubner S."/>
            <person name="Bellec A."/>
            <person name="Berard A."/>
            <person name="Berges H."/>
            <person name="Blanchet N."/>
            <person name="Boniface M.C."/>
            <person name="Brunel D."/>
            <person name="Catrice O."/>
            <person name="Chaidir N."/>
            <person name="Claudel C."/>
            <person name="Donnadieu C."/>
            <person name="Faraut T."/>
            <person name="Fievet G."/>
            <person name="Helmstetter N."/>
            <person name="King M."/>
            <person name="Knapp S.J."/>
            <person name="Lai Z."/>
            <person name="Le Paslier M.C."/>
            <person name="Lippi Y."/>
            <person name="Lorenzon L."/>
            <person name="Mandel J.R."/>
            <person name="Marage G."/>
            <person name="Marchand G."/>
            <person name="Marquand E."/>
            <person name="Bret-Mestries E."/>
            <person name="Morien E."/>
            <person name="Nambeesan S."/>
            <person name="Nguyen T."/>
            <person name="Pegot-Espagnet P."/>
            <person name="Pouilly N."/>
            <person name="Raftis F."/>
            <person name="Sallet E."/>
            <person name="Schiex T."/>
            <person name="Thomas J."/>
            <person name="Vandecasteele C."/>
            <person name="Vares D."/>
            <person name="Vear F."/>
            <person name="Vautrin S."/>
            <person name="Crespi M."/>
            <person name="Mangin B."/>
            <person name="Burke J.M."/>
            <person name="Salse J."/>
            <person name="Munos S."/>
            <person name="Vincourt P."/>
            <person name="Rieseberg L.H."/>
            <person name="Langlade N.B."/>
        </authorList>
    </citation>
    <scope>NUCLEOTIDE SEQUENCE</scope>
    <source>
        <tissue evidence="1">Leaves</tissue>
    </source>
</reference>
<sequence>MTCFGYRIFIHKRTNMMIIPISCHLIRCCVHFKILGYNLCWFHNEKLLL</sequence>
<dbReference type="Gramene" id="mRNA:HanXRQr2_Chr11g0490661">
    <property type="protein sequence ID" value="CDS:HanXRQr2_Chr11g0490661.1"/>
    <property type="gene ID" value="HanXRQr2_Chr11g0490661"/>
</dbReference>
<organism evidence="1 2">
    <name type="scientific">Helianthus annuus</name>
    <name type="common">Common sunflower</name>
    <dbReference type="NCBI Taxonomy" id="4232"/>
    <lineage>
        <taxon>Eukaryota</taxon>
        <taxon>Viridiplantae</taxon>
        <taxon>Streptophyta</taxon>
        <taxon>Embryophyta</taxon>
        <taxon>Tracheophyta</taxon>
        <taxon>Spermatophyta</taxon>
        <taxon>Magnoliopsida</taxon>
        <taxon>eudicotyledons</taxon>
        <taxon>Gunneridae</taxon>
        <taxon>Pentapetalae</taxon>
        <taxon>asterids</taxon>
        <taxon>campanulids</taxon>
        <taxon>Asterales</taxon>
        <taxon>Asteraceae</taxon>
        <taxon>Asteroideae</taxon>
        <taxon>Heliantheae alliance</taxon>
        <taxon>Heliantheae</taxon>
        <taxon>Helianthus</taxon>
    </lineage>
</organism>
<keyword evidence="2" id="KW-1185">Reference proteome</keyword>
<evidence type="ECO:0000313" key="1">
    <source>
        <dbReference type="EMBL" id="KAF5782026.1"/>
    </source>
</evidence>
<name>A0A9K3HPM7_HELAN</name>
<dbReference type="EMBL" id="MNCJ02000326">
    <property type="protein sequence ID" value="KAF5782026.1"/>
    <property type="molecule type" value="Genomic_DNA"/>
</dbReference>
<protein>
    <submittedName>
        <fullName evidence="1">Uncharacterized protein</fullName>
    </submittedName>
</protein>
<proteinExistence type="predicted"/>
<dbReference type="Proteomes" id="UP000215914">
    <property type="component" value="Unassembled WGS sequence"/>
</dbReference>
<accession>A0A9K3HPM7</accession>
<reference evidence="1" key="2">
    <citation type="submission" date="2020-06" db="EMBL/GenBank/DDBJ databases">
        <title>Helianthus annuus Genome sequencing and assembly Release 2.</title>
        <authorList>
            <person name="Gouzy J."/>
            <person name="Langlade N."/>
            <person name="Munos S."/>
        </authorList>
    </citation>
    <scope>NUCLEOTIDE SEQUENCE</scope>
    <source>
        <tissue evidence="1">Leaves</tissue>
    </source>
</reference>
<evidence type="ECO:0000313" key="2">
    <source>
        <dbReference type="Proteomes" id="UP000215914"/>
    </source>
</evidence>
<dbReference type="AlphaFoldDB" id="A0A9K3HPM7"/>
<gene>
    <name evidence="1" type="ORF">HanXRQr2_Chr11g0490661</name>
</gene>
<comment type="caution">
    <text evidence="1">The sequence shown here is derived from an EMBL/GenBank/DDBJ whole genome shotgun (WGS) entry which is preliminary data.</text>
</comment>